<feature type="region of interest" description="Disordered" evidence="1">
    <location>
        <begin position="337"/>
        <end position="360"/>
    </location>
</feature>
<feature type="region of interest" description="Disordered" evidence="1">
    <location>
        <begin position="549"/>
        <end position="586"/>
    </location>
</feature>
<reference evidence="4 5" key="1">
    <citation type="journal article" date="2014" name="Nat. Genet.">
        <title>Genome and transcriptome of the porcine whipworm Trichuris suis.</title>
        <authorList>
            <person name="Jex A.R."/>
            <person name="Nejsum P."/>
            <person name="Schwarz E.M."/>
            <person name="Hu L."/>
            <person name="Young N.D."/>
            <person name="Hall R.S."/>
            <person name="Korhonen P.K."/>
            <person name="Liao S."/>
            <person name="Thamsborg S."/>
            <person name="Xia J."/>
            <person name="Xu P."/>
            <person name="Wang S."/>
            <person name="Scheerlinck J.P."/>
            <person name="Hofmann A."/>
            <person name="Sternberg P.W."/>
            <person name="Wang J."/>
            <person name="Gasser R.B."/>
        </authorList>
    </citation>
    <scope>NUCLEOTIDE SEQUENCE [LARGE SCALE GENOMIC DNA]</scope>
    <source>
        <strain evidence="4">DCEP-RM93F</strain>
        <strain evidence="3">DCEP-RM93M</strain>
    </source>
</reference>
<proteinExistence type="predicted"/>
<dbReference type="Proteomes" id="UP000030758">
    <property type="component" value="Unassembled WGS sequence"/>
</dbReference>
<sequence length="659" mass="72583">MNSSWLSTQEFRLLSPNSTCCSLSELTRTLTKRSLPKATEFILPNDALFNGRLDVPASRTGLVNGLKQVHSAISTLLNQQESLNGKANALADQADVYTHLLRSLNNSVSSSSSRTVDGVPCGDPNFSEIESVRAGCTKSIETKREQPQVPTLKSVSLSFVPSLSSAGSLPGLSGHSFEHPSSANQPEPQVTLKLSKEQEQRLEALRTSFRSSECSCFLEEPIASSSPNKVSGTCIRERCSDITLGHLPNVEMGCSPGTLSKVVITLPSCCKMSRSTQVNPGKVSCAIAAGNSSERTYDSPSTSKRENISPCRRDASVQVSWKTASASSCNVADEGFSEPTEMLSTSDRRETTDLLRKSPDPSVLNEVRNVKVTANAEVKSEARRAVASSEHEGKSSNTPVPSGGFRLSSKMPFVAGMSTSSSYSVYANAQELLHSVKLNDPSLFDFCSKVKAPISVHEFIVALTKYYEKEIDELCEDICTDLRIYDRVREEISVCENKQCRSDLLIRQKEITDRIVFTDFKVRRVQARLKAVQEEVRCLEKGRSIVSSSKTNAINGPNSWRRPTLASSAKSSDRRSPAKQQKSSNSAVLRDLKTIKELITKHSYARRFTMVPPVFYIVLHVLTCVFLRLLLKRLGLLTKTAATHRYSVKKPLFYMHCHC</sequence>
<name>A0A085N477_9BILA</name>
<gene>
    <name evidence="3" type="ORF">M513_12715</name>
    <name evidence="4" type="ORF">M514_12715</name>
</gene>
<evidence type="ECO:0000313" key="4">
    <source>
        <dbReference type="EMBL" id="KFD64273.1"/>
    </source>
</evidence>
<feature type="compositionally biased region" description="Basic and acidic residues" evidence="1">
    <location>
        <begin position="380"/>
        <end position="394"/>
    </location>
</feature>
<keyword evidence="5" id="KW-1185">Reference proteome</keyword>
<accession>A0A085N477</accession>
<keyword evidence="2" id="KW-1133">Transmembrane helix</keyword>
<feature type="compositionally biased region" description="Polar residues" evidence="1">
    <location>
        <begin position="549"/>
        <end position="558"/>
    </location>
</feature>
<protein>
    <submittedName>
        <fullName evidence="4">Uncharacterized protein</fullName>
    </submittedName>
</protein>
<keyword evidence="2" id="KW-0472">Membrane</keyword>
<keyword evidence="2" id="KW-0812">Transmembrane</keyword>
<evidence type="ECO:0000313" key="5">
    <source>
        <dbReference type="Proteomes" id="UP000030764"/>
    </source>
</evidence>
<dbReference type="EMBL" id="KL367558">
    <property type="protein sequence ID" value="KFD64273.1"/>
    <property type="molecule type" value="Genomic_DNA"/>
</dbReference>
<organism evidence="4">
    <name type="scientific">Trichuris suis</name>
    <name type="common">pig whipworm</name>
    <dbReference type="NCBI Taxonomy" id="68888"/>
    <lineage>
        <taxon>Eukaryota</taxon>
        <taxon>Metazoa</taxon>
        <taxon>Ecdysozoa</taxon>
        <taxon>Nematoda</taxon>
        <taxon>Enoplea</taxon>
        <taxon>Dorylaimia</taxon>
        <taxon>Trichinellida</taxon>
        <taxon>Trichuridae</taxon>
        <taxon>Trichuris</taxon>
    </lineage>
</organism>
<dbReference type="AlphaFoldDB" id="A0A085N477"/>
<evidence type="ECO:0000256" key="1">
    <source>
        <dbReference type="SAM" id="MobiDB-lite"/>
    </source>
</evidence>
<feature type="transmembrane region" description="Helical" evidence="2">
    <location>
        <begin position="613"/>
        <end position="631"/>
    </location>
</feature>
<dbReference type="EMBL" id="KL363373">
    <property type="protein sequence ID" value="KFD46412.1"/>
    <property type="molecule type" value="Genomic_DNA"/>
</dbReference>
<feature type="region of interest" description="Disordered" evidence="1">
    <location>
        <begin position="380"/>
        <end position="403"/>
    </location>
</feature>
<dbReference type="Proteomes" id="UP000030764">
    <property type="component" value="Unassembled WGS sequence"/>
</dbReference>
<feature type="compositionally biased region" description="Basic and acidic residues" evidence="1">
    <location>
        <begin position="346"/>
        <end position="359"/>
    </location>
</feature>
<evidence type="ECO:0000256" key="2">
    <source>
        <dbReference type="SAM" id="Phobius"/>
    </source>
</evidence>
<evidence type="ECO:0000313" key="3">
    <source>
        <dbReference type="EMBL" id="KFD46412.1"/>
    </source>
</evidence>